<keyword evidence="2" id="KW-1185">Reference proteome</keyword>
<accession>A0A2G1W7V4</accession>
<sequence>MCGIRSEPLAPAPHRVPVPQVRDLVVIAYLDHVASEAGLSIRPDQLMSRLPIGDHSPRFAQRFLCIWRI</sequence>
<organism evidence="1 2">
    <name type="scientific">Rhodopirellula bahusiensis</name>
    <dbReference type="NCBI Taxonomy" id="2014065"/>
    <lineage>
        <taxon>Bacteria</taxon>
        <taxon>Pseudomonadati</taxon>
        <taxon>Planctomycetota</taxon>
        <taxon>Planctomycetia</taxon>
        <taxon>Pirellulales</taxon>
        <taxon>Pirellulaceae</taxon>
        <taxon>Rhodopirellula</taxon>
    </lineage>
</organism>
<evidence type="ECO:0000313" key="1">
    <source>
        <dbReference type="EMBL" id="PHQ35091.1"/>
    </source>
</evidence>
<dbReference type="Proteomes" id="UP000225740">
    <property type="component" value="Unassembled WGS sequence"/>
</dbReference>
<dbReference type="AlphaFoldDB" id="A0A2G1W7V4"/>
<dbReference type="OrthoDB" id="284194at2"/>
<name>A0A2G1W7V4_9BACT</name>
<dbReference type="EMBL" id="NIZW01000008">
    <property type="protein sequence ID" value="PHQ35091.1"/>
    <property type="molecule type" value="Genomic_DNA"/>
</dbReference>
<comment type="caution">
    <text evidence="1">The sequence shown here is derived from an EMBL/GenBank/DDBJ whole genome shotgun (WGS) entry which is preliminary data.</text>
</comment>
<reference evidence="1 2" key="1">
    <citation type="submission" date="2017-06" db="EMBL/GenBank/DDBJ databases">
        <title>Description of Rhodopirellula bahusiensis sp. nov.</title>
        <authorList>
            <person name="Kizina J."/>
            <person name="Harder J."/>
        </authorList>
    </citation>
    <scope>NUCLEOTIDE SEQUENCE [LARGE SCALE GENOMIC DNA]</scope>
    <source>
        <strain evidence="1 2">SWK21</strain>
    </source>
</reference>
<protein>
    <submittedName>
        <fullName evidence="1">Uncharacterized protein</fullName>
    </submittedName>
</protein>
<evidence type="ECO:0000313" key="2">
    <source>
        <dbReference type="Proteomes" id="UP000225740"/>
    </source>
</evidence>
<gene>
    <name evidence="1" type="ORF">CEE69_11755</name>
</gene>
<proteinExistence type="predicted"/>